<keyword evidence="9" id="KW-0902">Two-component regulatory system</keyword>
<name>A0ABV4I7P6_9ACTN</name>
<feature type="transmembrane region" description="Helical" evidence="12">
    <location>
        <begin position="193"/>
        <end position="213"/>
    </location>
</feature>
<dbReference type="SMART" id="SM00065">
    <property type="entry name" value="GAF"/>
    <property type="match status" value="1"/>
</dbReference>
<evidence type="ECO:0000256" key="10">
    <source>
        <dbReference type="ARBA" id="ARBA00039401"/>
    </source>
</evidence>
<dbReference type="Pfam" id="PF00512">
    <property type="entry name" value="HisKA"/>
    <property type="match status" value="1"/>
</dbReference>
<dbReference type="InterPro" id="IPR003018">
    <property type="entry name" value="GAF"/>
</dbReference>
<dbReference type="CDD" id="cd00082">
    <property type="entry name" value="HisKA"/>
    <property type="match status" value="1"/>
</dbReference>
<dbReference type="InterPro" id="IPR036097">
    <property type="entry name" value="HisK_dim/P_sf"/>
</dbReference>
<feature type="domain" description="HAMP" evidence="14">
    <location>
        <begin position="217"/>
        <end position="270"/>
    </location>
</feature>
<dbReference type="PRINTS" id="PR00344">
    <property type="entry name" value="BCTRLSENSOR"/>
</dbReference>
<comment type="subcellular location">
    <subcellularLocation>
        <location evidence="2">Cell membrane</location>
    </subcellularLocation>
</comment>
<comment type="catalytic activity">
    <reaction evidence="1">
        <text>ATP + protein L-histidine = ADP + protein N-phospho-L-histidine.</text>
        <dbReference type="EC" id="2.7.13.3"/>
    </reaction>
</comment>
<keyword evidence="5" id="KW-0808">Transferase</keyword>
<sequence>MGRDGQAAGTGPGRPRQHPPTAGTSVGARLTRALGLVVALLLLVAASGAAGLLVTGSSGARETRLRTLEAANAALLLTLTDADTAVRDHQDTHQPQTLQTYRRAVQTLPAQRARVEQSLTDPLQRSLFAEQSRLTDTWLRATDPDRGAADLTGATTQARAFTDLRGASDRLDTLVRHQRHAAARTQTRVRHGALALTALTLAAALAVLAGTGARTRRALVDPLRALVEVLDAHGRGDRSAHADPAAGPAEVRSVALAVNDLARENARLLAAAERSARLHRLAGDIGRQVRDQLRAEDAVRVAATRLGQELRVGRVWVRMLHDASTPARAPEGAGQRPGLGAVAGQWAAPGLQPLAPDGGVLRAVDGADGWLRELHASGEVHAVPDTRTPRGRPAPPEGFARETGARALLLVPIGVGDAPRGLLSVACGDGPREWTVEEVELARSVAGDLSRALVLADLYRAQERLLGELRDVEAVKSDLLATVSHELRTPLTSISGYLELLRDGALGEVGEDVAAVLGILDRNTERLRSLIEDLLLLSRVESAPATEVRGASAVADLLTGALAALQPGPGRATVRCTTDPDELAGLRVPGEGEHLRRALLAVLDNAVKFSPAGSLVRVHVEHDPREVRVVVQDEGMGIPAADLAGVFTRFTRGSNAAVAQVPGTGLGLTIARDLLRLHGGGVDLDSVEGRGTTATVRLPLLTGATPAPATASGPRAGASPRPGRLEPIGSGTPAPLRTGTAPADGAR</sequence>
<evidence type="ECO:0000259" key="13">
    <source>
        <dbReference type="PROSITE" id="PS50109"/>
    </source>
</evidence>
<dbReference type="Gene3D" id="3.30.565.10">
    <property type="entry name" value="Histidine kinase-like ATPase, C-terminal domain"/>
    <property type="match status" value="1"/>
</dbReference>
<evidence type="ECO:0000256" key="11">
    <source>
        <dbReference type="SAM" id="MobiDB-lite"/>
    </source>
</evidence>
<dbReference type="InterPro" id="IPR036890">
    <property type="entry name" value="HATPase_C_sf"/>
</dbReference>
<evidence type="ECO:0000256" key="3">
    <source>
        <dbReference type="ARBA" id="ARBA00012438"/>
    </source>
</evidence>
<evidence type="ECO:0000256" key="12">
    <source>
        <dbReference type="SAM" id="Phobius"/>
    </source>
</evidence>
<dbReference type="CDD" id="cd00075">
    <property type="entry name" value="HATPase"/>
    <property type="match status" value="1"/>
</dbReference>
<proteinExistence type="predicted"/>
<evidence type="ECO:0000256" key="9">
    <source>
        <dbReference type="ARBA" id="ARBA00023012"/>
    </source>
</evidence>
<accession>A0ABV4I7P6</accession>
<comment type="caution">
    <text evidence="15">The sequence shown here is derived from an EMBL/GenBank/DDBJ whole genome shotgun (WGS) entry which is preliminary data.</text>
</comment>
<dbReference type="EMBL" id="JBGGTQ010000007">
    <property type="protein sequence ID" value="MEZ0493753.1"/>
    <property type="molecule type" value="Genomic_DNA"/>
</dbReference>
<dbReference type="InterPro" id="IPR005467">
    <property type="entry name" value="His_kinase_dom"/>
</dbReference>
<evidence type="ECO:0000256" key="4">
    <source>
        <dbReference type="ARBA" id="ARBA00022553"/>
    </source>
</evidence>
<dbReference type="Gene3D" id="1.10.287.130">
    <property type="match status" value="1"/>
</dbReference>
<dbReference type="SUPFAM" id="SSF47384">
    <property type="entry name" value="Homodimeric domain of signal transducing histidine kinase"/>
    <property type="match status" value="1"/>
</dbReference>
<keyword evidence="7" id="KW-0418">Kinase</keyword>
<evidence type="ECO:0000256" key="6">
    <source>
        <dbReference type="ARBA" id="ARBA00022692"/>
    </source>
</evidence>
<evidence type="ECO:0000313" key="15">
    <source>
        <dbReference type="EMBL" id="MEZ0493753.1"/>
    </source>
</evidence>
<feature type="region of interest" description="Disordered" evidence="11">
    <location>
        <begin position="1"/>
        <end position="25"/>
    </location>
</feature>
<feature type="compositionally biased region" description="Low complexity" evidence="11">
    <location>
        <begin position="700"/>
        <end position="720"/>
    </location>
</feature>
<dbReference type="SUPFAM" id="SSF55874">
    <property type="entry name" value="ATPase domain of HSP90 chaperone/DNA topoisomerase II/histidine kinase"/>
    <property type="match status" value="1"/>
</dbReference>
<dbReference type="Pfam" id="PF02518">
    <property type="entry name" value="HATPase_c"/>
    <property type="match status" value="1"/>
</dbReference>
<dbReference type="InterPro" id="IPR050351">
    <property type="entry name" value="BphY/WalK/GraS-like"/>
</dbReference>
<feature type="domain" description="Histidine kinase" evidence="13">
    <location>
        <begin position="482"/>
        <end position="702"/>
    </location>
</feature>
<keyword evidence="15" id="KW-0067">ATP-binding</keyword>
<evidence type="ECO:0000259" key="14">
    <source>
        <dbReference type="PROSITE" id="PS50885"/>
    </source>
</evidence>
<keyword evidence="16" id="KW-1185">Reference proteome</keyword>
<feature type="region of interest" description="Disordered" evidence="11">
    <location>
        <begin position="700"/>
        <end position="747"/>
    </location>
</feature>
<keyword evidence="15" id="KW-0547">Nucleotide-binding</keyword>
<keyword evidence="8 12" id="KW-1133">Transmembrane helix</keyword>
<dbReference type="InterPro" id="IPR003660">
    <property type="entry name" value="HAMP_dom"/>
</dbReference>
<dbReference type="Gene3D" id="3.30.450.40">
    <property type="match status" value="1"/>
</dbReference>
<evidence type="ECO:0000256" key="1">
    <source>
        <dbReference type="ARBA" id="ARBA00000085"/>
    </source>
</evidence>
<dbReference type="SMART" id="SM00388">
    <property type="entry name" value="HisKA"/>
    <property type="match status" value="1"/>
</dbReference>
<dbReference type="Pfam" id="PF01590">
    <property type="entry name" value="GAF"/>
    <property type="match status" value="1"/>
</dbReference>
<dbReference type="InterPro" id="IPR004358">
    <property type="entry name" value="Sig_transdc_His_kin-like_C"/>
</dbReference>
<keyword evidence="4" id="KW-0597">Phosphoprotein</keyword>
<organism evidence="15 16">
    <name type="scientific">Kineococcus mangrovi</name>
    <dbReference type="NCBI Taxonomy" id="1660183"/>
    <lineage>
        <taxon>Bacteria</taxon>
        <taxon>Bacillati</taxon>
        <taxon>Actinomycetota</taxon>
        <taxon>Actinomycetes</taxon>
        <taxon>Kineosporiales</taxon>
        <taxon>Kineosporiaceae</taxon>
        <taxon>Kineococcus</taxon>
    </lineage>
</organism>
<dbReference type="PROSITE" id="PS50885">
    <property type="entry name" value="HAMP"/>
    <property type="match status" value="1"/>
</dbReference>
<dbReference type="SMART" id="SM00387">
    <property type="entry name" value="HATPase_c"/>
    <property type="match status" value="1"/>
</dbReference>
<evidence type="ECO:0000256" key="2">
    <source>
        <dbReference type="ARBA" id="ARBA00004236"/>
    </source>
</evidence>
<dbReference type="PROSITE" id="PS50109">
    <property type="entry name" value="HIS_KIN"/>
    <property type="match status" value="1"/>
</dbReference>
<dbReference type="InterPro" id="IPR029016">
    <property type="entry name" value="GAF-like_dom_sf"/>
</dbReference>
<evidence type="ECO:0000256" key="8">
    <source>
        <dbReference type="ARBA" id="ARBA00022989"/>
    </source>
</evidence>
<dbReference type="SUPFAM" id="SSF55781">
    <property type="entry name" value="GAF domain-like"/>
    <property type="match status" value="1"/>
</dbReference>
<evidence type="ECO:0000256" key="7">
    <source>
        <dbReference type="ARBA" id="ARBA00022777"/>
    </source>
</evidence>
<dbReference type="EC" id="2.7.13.3" evidence="3"/>
<dbReference type="Proteomes" id="UP001566476">
    <property type="component" value="Unassembled WGS sequence"/>
</dbReference>
<keyword evidence="12" id="KW-0472">Membrane</keyword>
<evidence type="ECO:0000313" key="16">
    <source>
        <dbReference type="Proteomes" id="UP001566476"/>
    </source>
</evidence>
<feature type="transmembrane region" description="Helical" evidence="12">
    <location>
        <begin position="33"/>
        <end position="56"/>
    </location>
</feature>
<dbReference type="PANTHER" id="PTHR42878">
    <property type="entry name" value="TWO-COMPONENT HISTIDINE KINASE"/>
    <property type="match status" value="1"/>
</dbReference>
<dbReference type="GO" id="GO:0005524">
    <property type="term" value="F:ATP binding"/>
    <property type="evidence" value="ECO:0007669"/>
    <property type="project" value="UniProtKB-KW"/>
</dbReference>
<dbReference type="RefSeq" id="WP_370719989.1">
    <property type="nucleotide sequence ID" value="NZ_JBGGTQ010000007.1"/>
</dbReference>
<evidence type="ECO:0000256" key="5">
    <source>
        <dbReference type="ARBA" id="ARBA00022679"/>
    </source>
</evidence>
<protein>
    <recommendedName>
        <fullName evidence="10">Sensor-like histidine kinase SenX3</fullName>
        <ecNumber evidence="3">2.7.13.3</ecNumber>
    </recommendedName>
</protein>
<dbReference type="PANTHER" id="PTHR42878:SF13">
    <property type="entry name" value="HISTIDINE KINASE"/>
    <property type="match status" value="1"/>
</dbReference>
<dbReference type="InterPro" id="IPR003661">
    <property type="entry name" value="HisK_dim/P_dom"/>
</dbReference>
<reference evidence="15 16" key="1">
    <citation type="submission" date="2024-07" db="EMBL/GenBank/DDBJ databases">
        <authorList>
            <person name="Thanompreechachai J."/>
            <person name="Duangmal K."/>
        </authorList>
    </citation>
    <scope>NUCLEOTIDE SEQUENCE [LARGE SCALE GENOMIC DNA]</scope>
    <source>
        <strain evidence="15 16">TBRC 1896</strain>
    </source>
</reference>
<keyword evidence="6 12" id="KW-0812">Transmembrane</keyword>
<dbReference type="InterPro" id="IPR003594">
    <property type="entry name" value="HATPase_dom"/>
</dbReference>
<gene>
    <name evidence="15" type="ORF">AB2L28_16055</name>
</gene>